<gene>
    <name evidence="4" type="primary">icmH</name>
    <name evidence="4" type="ORF">ACFPOB_18595</name>
</gene>
<protein>
    <submittedName>
        <fullName evidence="4">Type IVB secretion system protein IcmH/DotU</fullName>
    </submittedName>
</protein>
<dbReference type="InterPro" id="IPR038522">
    <property type="entry name" value="T4/T6SS_DotU_sf"/>
</dbReference>
<name>A0ABW0IWL2_9HYPH</name>
<feature type="transmembrane region" description="Helical" evidence="2">
    <location>
        <begin position="288"/>
        <end position="307"/>
    </location>
</feature>
<dbReference type="NCBIfam" id="TIGR03349">
    <property type="entry name" value="IV_VI_DotU"/>
    <property type="match status" value="1"/>
</dbReference>
<evidence type="ECO:0000259" key="3">
    <source>
        <dbReference type="Pfam" id="PF09850"/>
    </source>
</evidence>
<dbReference type="PANTHER" id="PTHR38033">
    <property type="entry name" value="MEMBRANE PROTEIN-RELATED"/>
    <property type="match status" value="1"/>
</dbReference>
<dbReference type="Proteomes" id="UP001596053">
    <property type="component" value="Unassembled WGS sequence"/>
</dbReference>
<dbReference type="NCBIfam" id="NF038228">
    <property type="entry name" value="IcmH_DotU_IVB"/>
    <property type="match status" value="1"/>
</dbReference>
<keyword evidence="2" id="KW-0472">Membrane</keyword>
<dbReference type="Gene3D" id="1.25.40.590">
    <property type="entry name" value="Type IV / VI secretion system, DotU"/>
    <property type="match status" value="1"/>
</dbReference>
<keyword evidence="2" id="KW-0812">Transmembrane</keyword>
<dbReference type="InterPro" id="IPR017732">
    <property type="entry name" value="T4/T6SS_DotU"/>
</dbReference>
<evidence type="ECO:0000313" key="5">
    <source>
        <dbReference type="Proteomes" id="UP001596053"/>
    </source>
</evidence>
<accession>A0ABW0IWL2</accession>
<keyword evidence="5" id="KW-1185">Reference proteome</keyword>
<organism evidence="4 5">
    <name type="scientific">Bosea eneae</name>
    <dbReference type="NCBI Taxonomy" id="151454"/>
    <lineage>
        <taxon>Bacteria</taxon>
        <taxon>Pseudomonadati</taxon>
        <taxon>Pseudomonadota</taxon>
        <taxon>Alphaproteobacteria</taxon>
        <taxon>Hyphomicrobiales</taxon>
        <taxon>Boseaceae</taxon>
        <taxon>Bosea</taxon>
    </lineage>
</organism>
<comment type="caution">
    <text evidence="4">The sequence shown here is derived from an EMBL/GenBank/DDBJ whole genome shotgun (WGS) entry which is preliminary data.</text>
</comment>
<reference evidence="5" key="1">
    <citation type="journal article" date="2019" name="Int. J. Syst. Evol. Microbiol.">
        <title>The Global Catalogue of Microorganisms (GCM) 10K type strain sequencing project: providing services to taxonomists for standard genome sequencing and annotation.</title>
        <authorList>
            <consortium name="The Broad Institute Genomics Platform"/>
            <consortium name="The Broad Institute Genome Sequencing Center for Infectious Disease"/>
            <person name="Wu L."/>
            <person name="Ma J."/>
        </authorList>
    </citation>
    <scope>NUCLEOTIDE SEQUENCE [LARGE SCALE GENOMIC DNA]</scope>
    <source>
        <strain evidence="5">NCAIM B.01391</strain>
    </source>
</reference>
<dbReference type="Pfam" id="PF09850">
    <property type="entry name" value="DotU"/>
    <property type="match status" value="1"/>
</dbReference>
<feature type="domain" description="Type IV / VI secretion system DotU" evidence="3">
    <location>
        <begin position="110"/>
        <end position="310"/>
    </location>
</feature>
<evidence type="ECO:0000256" key="1">
    <source>
        <dbReference type="SAM" id="MobiDB-lite"/>
    </source>
</evidence>
<dbReference type="PANTHER" id="PTHR38033:SF1">
    <property type="entry name" value="DOTU FAMILY TYPE IV_VI SECRETION SYSTEM PROTEIN"/>
    <property type="match status" value="1"/>
</dbReference>
<evidence type="ECO:0000256" key="2">
    <source>
        <dbReference type="SAM" id="Phobius"/>
    </source>
</evidence>
<sequence length="337" mass="36288">MSSDQSFDPPTVVGHRPVGLAQPRPAGPAIHDPPTTPFAPPRQPLAAPTFVPPPAARSTGFPPSASASSLITRNEPAKPQQRRSASTATREAPPAALQASTGIADGSDALVAAANPLLALVARLRDAVDFADVTQLRSEVIEQIHKFEEAAVRNGAAAGDVQAARYVLCSLIDETVMTTPWGAASDWSTSSLLNRFHNETWGGEKVFAILDRVKTDPRKNIALLKLIDFVLLLGFEGMHRVLDNGRERLADLRDEVGQLVGRNLPPPPSELSPHWQGVGAEKALRSFFPLWIVFAAAGFLLVTMYSFHRYRLAVEVAPVVERMQALQNTIAAGTVRP</sequence>
<feature type="compositionally biased region" description="Pro residues" evidence="1">
    <location>
        <begin position="34"/>
        <end position="43"/>
    </location>
</feature>
<dbReference type="RefSeq" id="WP_377799851.1">
    <property type="nucleotide sequence ID" value="NZ_JBHSLW010000029.1"/>
</dbReference>
<feature type="region of interest" description="Disordered" evidence="1">
    <location>
        <begin position="1"/>
        <end position="97"/>
    </location>
</feature>
<evidence type="ECO:0000313" key="4">
    <source>
        <dbReference type="EMBL" id="MFC5421568.1"/>
    </source>
</evidence>
<proteinExistence type="predicted"/>
<dbReference type="EMBL" id="JBHSLW010000029">
    <property type="protein sequence ID" value="MFC5421568.1"/>
    <property type="molecule type" value="Genomic_DNA"/>
</dbReference>
<keyword evidence="2" id="KW-1133">Transmembrane helix</keyword>